<accession>A0ABT0UHP4</accession>
<evidence type="ECO:0000313" key="2">
    <source>
        <dbReference type="Proteomes" id="UP001431429"/>
    </source>
</evidence>
<comment type="caution">
    <text evidence="1">The sequence shown here is derived from an EMBL/GenBank/DDBJ whole genome shotgun (WGS) entry which is preliminary data.</text>
</comment>
<dbReference type="Proteomes" id="UP001431429">
    <property type="component" value="Unassembled WGS sequence"/>
</dbReference>
<reference evidence="1" key="1">
    <citation type="submission" date="2022-06" db="EMBL/GenBank/DDBJ databases">
        <title>Genome public.</title>
        <authorList>
            <person name="Sun Q."/>
        </authorList>
    </citation>
    <scope>NUCLEOTIDE SEQUENCE</scope>
    <source>
        <strain evidence="1">CWNU-1</strain>
    </source>
</reference>
<evidence type="ECO:0000313" key="1">
    <source>
        <dbReference type="EMBL" id="MCM2386831.1"/>
    </source>
</evidence>
<dbReference type="EMBL" id="JAMQAW010000001">
    <property type="protein sequence ID" value="MCM2386831.1"/>
    <property type="molecule type" value="Genomic_DNA"/>
</dbReference>
<organism evidence="1 2">
    <name type="scientific">Streptomyces albipurpureus</name>
    <dbReference type="NCBI Taxonomy" id="2897419"/>
    <lineage>
        <taxon>Bacteria</taxon>
        <taxon>Bacillati</taxon>
        <taxon>Actinomycetota</taxon>
        <taxon>Actinomycetes</taxon>
        <taxon>Kitasatosporales</taxon>
        <taxon>Streptomycetaceae</taxon>
        <taxon>Streptomyces</taxon>
    </lineage>
</organism>
<dbReference type="RefSeq" id="WP_250917196.1">
    <property type="nucleotide sequence ID" value="NZ_JAMQAW010000001.1"/>
</dbReference>
<name>A0ABT0UHP4_9ACTN</name>
<protein>
    <submittedName>
        <fullName evidence="1">Uncharacterized protein</fullName>
    </submittedName>
</protein>
<proteinExistence type="predicted"/>
<gene>
    <name evidence="1" type="ORF">NBG84_00640</name>
</gene>
<keyword evidence="2" id="KW-1185">Reference proteome</keyword>
<sequence length="76" mass="8032">MQTWRDARARAESAATALQEALTQLGLPERAVGLIRPVVGPDGQAYVRVGLGLLESMAAESVAEGIRIQTADPEDS</sequence>